<accession>A0A8C5WW38</accession>
<feature type="compositionally biased region" description="Basic residues" evidence="1">
    <location>
        <begin position="92"/>
        <end position="105"/>
    </location>
</feature>
<protein>
    <submittedName>
        <fullName evidence="2">Uncharacterized protein</fullName>
    </submittedName>
</protein>
<dbReference type="Ensembl" id="ENSLLTT00000018617.1">
    <property type="protein sequence ID" value="ENSLLTP00000017949.1"/>
    <property type="gene ID" value="ENSLLTG00000013613.1"/>
</dbReference>
<keyword evidence="3" id="KW-1185">Reference proteome</keyword>
<evidence type="ECO:0000313" key="3">
    <source>
        <dbReference type="Proteomes" id="UP000694406"/>
    </source>
</evidence>
<evidence type="ECO:0000313" key="2">
    <source>
        <dbReference type="Ensembl" id="ENSLLTP00000017949.1"/>
    </source>
</evidence>
<dbReference type="AlphaFoldDB" id="A0A8C5WW38"/>
<organism evidence="2 3">
    <name type="scientific">Laticauda laticaudata</name>
    <name type="common">Blue-ringed sea krait</name>
    <name type="synonym">Blue-lipped sea krait</name>
    <dbReference type="NCBI Taxonomy" id="8630"/>
    <lineage>
        <taxon>Eukaryota</taxon>
        <taxon>Metazoa</taxon>
        <taxon>Chordata</taxon>
        <taxon>Craniata</taxon>
        <taxon>Vertebrata</taxon>
        <taxon>Euteleostomi</taxon>
        <taxon>Lepidosauria</taxon>
        <taxon>Squamata</taxon>
        <taxon>Bifurcata</taxon>
        <taxon>Unidentata</taxon>
        <taxon>Episquamata</taxon>
        <taxon>Toxicofera</taxon>
        <taxon>Serpentes</taxon>
        <taxon>Colubroidea</taxon>
        <taxon>Elapidae</taxon>
        <taxon>Laticaudinae</taxon>
        <taxon>Laticauda</taxon>
    </lineage>
</organism>
<dbReference type="Proteomes" id="UP000694406">
    <property type="component" value="Unplaced"/>
</dbReference>
<reference evidence="2" key="2">
    <citation type="submission" date="2025-09" db="UniProtKB">
        <authorList>
            <consortium name="Ensembl"/>
        </authorList>
    </citation>
    <scope>IDENTIFICATION</scope>
</reference>
<evidence type="ECO:0000256" key="1">
    <source>
        <dbReference type="SAM" id="MobiDB-lite"/>
    </source>
</evidence>
<reference evidence="2" key="1">
    <citation type="submission" date="2025-08" db="UniProtKB">
        <authorList>
            <consortium name="Ensembl"/>
        </authorList>
    </citation>
    <scope>IDENTIFICATION</scope>
</reference>
<sequence length="176" mass="19350">MEVGRLARGPPSESQEEARLGGKRRRLKPVSEPLAICSMVFLMLAATMSEEVEGAEAAQSFGYGDKKCHYYAGGEVYPGEASRVPVKDHSLHLSKAKSKCTKRPPRPMAERRGRGELELPESASALSFQSLNGRKTRRPRFLPFALAGTIPNCKLGFLSLLESVRKLERPSLSHNA</sequence>
<proteinExistence type="predicted"/>
<feature type="region of interest" description="Disordered" evidence="1">
    <location>
        <begin position="1"/>
        <end position="26"/>
    </location>
</feature>
<feature type="region of interest" description="Disordered" evidence="1">
    <location>
        <begin position="90"/>
        <end position="112"/>
    </location>
</feature>
<name>A0A8C5WW38_LATLA</name>